<dbReference type="GO" id="GO:0051213">
    <property type="term" value="F:dioxygenase activity"/>
    <property type="evidence" value="ECO:0007669"/>
    <property type="project" value="UniProtKB-KW"/>
</dbReference>
<name>A0ABN1GGJ5_9CAUL</name>
<accession>A0ABN1GGJ5</accession>
<dbReference type="InterPro" id="IPR017941">
    <property type="entry name" value="Rieske_2Fe-2S"/>
</dbReference>
<evidence type="ECO:0000256" key="5">
    <source>
        <dbReference type="ARBA" id="ARBA00023004"/>
    </source>
</evidence>
<keyword evidence="8" id="KW-0223">Dioxygenase</keyword>
<comment type="cofactor">
    <cofactor evidence="1">
        <name>Fe cation</name>
        <dbReference type="ChEBI" id="CHEBI:24875"/>
    </cofactor>
</comment>
<evidence type="ECO:0000256" key="2">
    <source>
        <dbReference type="ARBA" id="ARBA00022714"/>
    </source>
</evidence>
<dbReference type="PRINTS" id="PR00090">
    <property type="entry name" value="RNGDIOXGNASE"/>
</dbReference>
<dbReference type="SUPFAM" id="SSF50022">
    <property type="entry name" value="ISP domain"/>
    <property type="match status" value="1"/>
</dbReference>
<feature type="domain" description="Rieske" evidence="7">
    <location>
        <begin position="35"/>
        <end position="143"/>
    </location>
</feature>
<protein>
    <submittedName>
        <fullName evidence="8">Aromatic ring-hydroxylating dioxygenase subunit alpha</fullName>
    </submittedName>
</protein>
<evidence type="ECO:0000259" key="7">
    <source>
        <dbReference type="PROSITE" id="PS51296"/>
    </source>
</evidence>
<sequence length="370" mass="41552">MSQSEMRQSRVDPAIYTDPEIYRGECQAIEDDAWNYLGLVSDLPARNSFLTVSVARRSVIVQNFADGIKVFDNVCGHRACRIRSEPKGSGPIRCPYHSWTFGSDGAPIAIPNNDECFGINDDNRSQFSLNAWRVELCGRFVFAKRRNGGGNLRDYLSDFFAPLEQMSNAIGEEVASDTWEFDANWKICIENTLDEYHANFVHPTTFRNLLSSGFQYEYAGRHSGVVTRATDEALARWRKIDRMIGDRPIANENYQHVIAFPLTTFASTFGATFSIQAFTPLTPTRTRFTSRLFLTEGVSSAQVKAVLGDSAATFNRQVFSEDKEVCELMQLGIAEGSGRVVTGKYEQRIRHFQETMAVFCAEAALKTGRT</sequence>
<keyword evidence="2" id="KW-0001">2Fe-2S</keyword>
<dbReference type="CDD" id="cd00680">
    <property type="entry name" value="RHO_alpha_C"/>
    <property type="match status" value="1"/>
</dbReference>
<dbReference type="Gene3D" id="3.90.380.10">
    <property type="entry name" value="Naphthalene 1,2-dioxygenase Alpha Subunit, Chain A, domain 1"/>
    <property type="match status" value="1"/>
</dbReference>
<proteinExistence type="predicted"/>
<dbReference type="PANTHER" id="PTHR43756:SF5">
    <property type="entry name" value="CHOLINE MONOOXYGENASE, CHLOROPLASTIC"/>
    <property type="match status" value="1"/>
</dbReference>
<dbReference type="EMBL" id="BAAAGA010000001">
    <property type="protein sequence ID" value="GAA0611103.1"/>
    <property type="molecule type" value="Genomic_DNA"/>
</dbReference>
<evidence type="ECO:0000256" key="4">
    <source>
        <dbReference type="ARBA" id="ARBA00023002"/>
    </source>
</evidence>
<evidence type="ECO:0000256" key="1">
    <source>
        <dbReference type="ARBA" id="ARBA00001962"/>
    </source>
</evidence>
<dbReference type="Proteomes" id="UP001501352">
    <property type="component" value="Unassembled WGS sequence"/>
</dbReference>
<keyword evidence="9" id="KW-1185">Reference proteome</keyword>
<keyword evidence="5" id="KW-0408">Iron</keyword>
<evidence type="ECO:0000313" key="8">
    <source>
        <dbReference type="EMBL" id="GAA0611103.1"/>
    </source>
</evidence>
<dbReference type="PANTHER" id="PTHR43756">
    <property type="entry name" value="CHOLINE MONOOXYGENASE, CHLOROPLASTIC"/>
    <property type="match status" value="1"/>
</dbReference>
<dbReference type="SUPFAM" id="SSF55961">
    <property type="entry name" value="Bet v1-like"/>
    <property type="match status" value="1"/>
</dbReference>
<evidence type="ECO:0000256" key="6">
    <source>
        <dbReference type="ARBA" id="ARBA00023014"/>
    </source>
</evidence>
<dbReference type="InterPro" id="IPR036922">
    <property type="entry name" value="Rieske_2Fe-2S_sf"/>
</dbReference>
<dbReference type="InterPro" id="IPR015879">
    <property type="entry name" value="Ring_hydroxy_dOase_asu_C_dom"/>
</dbReference>
<evidence type="ECO:0000256" key="3">
    <source>
        <dbReference type="ARBA" id="ARBA00022723"/>
    </source>
</evidence>
<gene>
    <name evidence="8" type="ORF">GCM10009422_02460</name>
</gene>
<organism evidence="8 9">
    <name type="scientific">Brevundimonas kwangchunensis</name>
    <dbReference type="NCBI Taxonomy" id="322163"/>
    <lineage>
        <taxon>Bacteria</taxon>
        <taxon>Pseudomonadati</taxon>
        <taxon>Pseudomonadota</taxon>
        <taxon>Alphaproteobacteria</taxon>
        <taxon>Caulobacterales</taxon>
        <taxon>Caulobacteraceae</taxon>
        <taxon>Brevundimonas</taxon>
    </lineage>
</organism>
<dbReference type="Pfam" id="PF00848">
    <property type="entry name" value="Ring_hydroxyl_A"/>
    <property type="match status" value="1"/>
</dbReference>
<dbReference type="RefSeq" id="WP_343789135.1">
    <property type="nucleotide sequence ID" value="NZ_BAAAGA010000001.1"/>
</dbReference>
<comment type="caution">
    <text evidence="8">The sequence shown here is derived from an EMBL/GenBank/DDBJ whole genome shotgun (WGS) entry which is preliminary data.</text>
</comment>
<reference evidence="8 9" key="1">
    <citation type="journal article" date="2019" name="Int. J. Syst. Evol. Microbiol.">
        <title>The Global Catalogue of Microorganisms (GCM) 10K type strain sequencing project: providing services to taxonomists for standard genome sequencing and annotation.</title>
        <authorList>
            <consortium name="The Broad Institute Genomics Platform"/>
            <consortium name="The Broad Institute Genome Sequencing Center for Infectious Disease"/>
            <person name="Wu L."/>
            <person name="Ma J."/>
        </authorList>
    </citation>
    <scope>NUCLEOTIDE SEQUENCE [LARGE SCALE GENOMIC DNA]</scope>
    <source>
        <strain evidence="8 9">JCM 12928</strain>
    </source>
</reference>
<dbReference type="InterPro" id="IPR001663">
    <property type="entry name" value="Rng_hydr_dOase-A"/>
</dbReference>
<evidence type="ECO:0000313" key="9">
    <source>
        <dbReference type="Proteomes" id="UP001501352"/>
    </source>
</evidence>
<dbReference type="Pfam" id="PF00355">
    <property type="entry name" value="Rieske"/>
    <property type="match status" value="1"/>
</dbReference>
<dbReference type="CDD" id="cd03469">
    <property type="entry name" value="Rieske_RO_Alpha_N"/>
    <property type="match status" value="1"/>
</dbReference>
<dbReference type="Gene3D" id="2.102.10.10">
    <property type="entry name" value="Rieske [2Fe-2S] iron-sulphur domain"/>
    <property type="match status" value="1"/>
</dbReference>
<dbReference type="PROSITE" id="PS51296">
    <property type="entry name" value="RIESKE"/>
    <property type="match status" value="1"/>
</dbReference>
<keyword evidence="6" id="KW-0411">Iron-sulfur</keyword>
<keyword evidence="4" id="KW-0560">Oxidoreductase</keyword>
<keyword evidence="3" id="KW-0479">Metal-binding</keyword>